<dbReference type="InterPro" id="IPR036010">
    <property type="entry name" value="2Fe-2S_ferredoxin-like_sf"/>
</dbReference>
<evidence type="ECO:0000313" key="17">
    <source>
        <dbReference type="RefSeq" id="XP_070142385.1"/>
    </source>
</evidence>
<dbReference type="InterPro" id="IPR012675">
    <property type="entry name" value="Beta-grasp_dom_sf"/>
</dbReference>
<comment type="similarity">
    <text evidence="4">Belongs to the xanthine dehydrogenase family.</text>
</comment>
<keyword evidence="13" id="KW-0411">Iron-sulfur</keyword>
<dbReference type="SUPFAM" id="SSF56003">
    <property type="entry name" value="Molybdenum cofactor-binding domain"/>
    <property type="match status" value="1"/>
</dbReference>
<name>A0ABM4GI42_DROKI</name>
<dbReference type="PROSITE" id="PS00197">
    <property type="entry name" value="2FE2S_FER_1"/>
    <property type="match status" value="1"/>
</dbReference>
<dbReference type="RefSeq" id="XP_070142385.1">
    <property type="nucleotide sequence ID" value="XM_070286284.1"/>
</dbReference>
<dbReference type="SUPFAM" id="SSF54665">
    <property type="entry name" value="CO dehydrogenase molybdoprotein N-domain-like"/>
    <property type="match status" value="1"/>
</dbReference>
<keyword evidence="10" id="KW-0274">FAD</keyword>
<dbReference type="SUPFAM" id="SSF47741">
    <property type="entry name" value="CO dehydrogenase ISP C-domain like"/>
    <property type="match status" value="1"/>
</dbReference>
<comment type="subunit">
    <text evidence="5">Homodimer.</text>
</comment>
<dbReference type="PANTHER" id="PTHR11908:SF132">
    <property type="entry name" value="ALDEHYDE OXIDASE 1-RELATED"/>
    <property type="match status" value="1"/>
</dbReference>
<dbReference type="InterPro" id="IPR036856">
    <property type="entry name" value="Ald_Oxase/Xan_DH_a/b_sf"/>
</dbReference>
<evidence type="ECO:0000256" key="4">
    <source>
        <dbReference type="ARBA" id="ARBA00006849"/>
    </source>
</evidence>
<evidence type="ECO:0000256" key="12">
    <source>
        <dbReference type="ARBA" id="ARBA00023004"/>
    </source>
</evidence>
<sequence length="1312" mass="144616">MVGQRPYNEVLNQKPSVEQRLSLQLVNNTRNITMSTTFTINGQPYTVDLSDLPPDITLNTFIREHAQLTATKFMCLEGGCGACVCAVSDGQSTWTVNSVRSGISRSSAPELTTSPAVLQCLKLLNTCAQLEIVTCEGLGNQQSGYHPIQKRLAKMNGTQCGYCSPGFVMNMYGLMEQHGGRVTMSEVENAFGGNICRCTGYRPILDAMKSFAVDSNILVPKECVDIEDLGLKARNCPKTGRACQGRCNGQRSKLIYDDGHQWYWPSTMAELFEALDNVEDSDEFMLVGGNTAHGVYRRSPDIKHFIDLSGVEELHQHRSERDKLILGANLSLTETMEILRSTSKQPGFEYLEVLWNHIDLVANVPVRNSGTLAGNILTKKQHPEFPSDIFISFEALDVQVMALKSIGDEREMSLEQFLKDSDRIFVVKAFILPAYPKDKYIYDSYKIMPRAQNAHAYVNAAFLLELDFDSKVEAARICFGGIRPDFVHASAIEELMVGHSPFEPNLVQQTFSKLENLIKPDEILPDASPAYRSMLACGLLYKFLLKHASMAEVSAKLKSGGELLQRPLSSGLQLFQTQKSTYPVTQAVQKLEGMIQCSGEATYMNDVLTTSNTVYCCFVGATKVGATIDQIDASEALQHPGVVAFYTAKDIPGTNTFCEPSFGYDAEEIFCSGFVRHSEQPAGVIVALTADQAQRAAKLVKISYSNPSSDFKLQPSLRHVFSSGTPDPSRILPLAISKLQEITFSDKPDVEVRGIFEMGLQYHFTMEPQTTVAIPFEDGLRIYSATQWMDQTQSVIAHALQMKAKDVQLQVRRLGGGYGCKISRGNQVACAASLAANKLNRPVRFVQSLESMMDCNGKRWACRSEYQCHVKSNGRIVGLSNDFFEDAGWNTNESPVQGHSTFTAANCYEFTDSNFKLSGHAVLTDAPSSTWCRAPGSVEGIAMMENIIEHVAFEIQKDPAEVRLANISKKSKMATVLPDFLKSREYYGRKKEIETHNASNRWIKRGLGLSVMNFPVIYIGQFPATVAIYHVDGTVVVTHGGIEMGQGMNTKVAQVAAYTLGIDLSYIKVESSDTLNGANSMVTGYAIGSESVCYAVRKICETLNGRLKPVKKARASWVDTVEAAHAQSINLVASDHYKTGDMQNYHVLGLALSEVEMDVLTGNILIRRVDILEDAGDSLSPWIDVGQVEGAFVMGLGYWLSELLIYEGDNGRLLTNRTWNYKPLGAKDIPIDFRVELVHSQRPSGAGFMGSKTTGEPPCCLAVSVIFALQQALQSARQDAGLTREWLRLGAPTTPETLLINAGHQVAEFKLK</sequence>
<feature type="domain" description="FAD-binding PCMH-type" evidence="15">
    <location>
        <begin position="255"/>
        <end position="437"/>
    </location>
</feature>
<keyword evidence="8" id="KW-0001">2Fe-2S</keyword>
<dbReference type="Gene3D" id="3.30.465.10">
    <property type="match status" value="1"/>
</dbReference>
<keyword evidence="7" id="KW-0285">Flavoprotein</keyword>
<reference evidence="17" key="1">
    <citation type="submission" date="2025-08" db="UniProtKB">
        <authorList>
            <consortium name="RefSeq"/>
        </authorList>
    </citation>
    <scope>IDENTIFICATION</scope>
    <source>
        <strain evidence="17">14028-0561.14</strain>
        <tissue evidence="17">Whole fly</tissue>
    </source>
</reference>
<dbReference type="InterPro" id="IPR036683">
    <property type="entry name" value="CO_DH_flav_C_dom_sf"/>
</dbReference>
<dbReference type="Gene3D" id="3.10.20.30">
    <property type="match status" value="1"/>
</dbReference>
<keyword evidence="16" id="KW-1185">Reference proteome</keyword>
<dbReference type="InterPro" id="IPR036884">
    <property type="entry name" value="2Fe-2S-bd_dom_sf"/>
</dbReference>
<dbReference type="Gene3D" id="3.30.365.10">
    <property type="entry name" value="Aldehyde oxidase/xanthine dehydrogenase, molybdopterin binding domain"/>
    <property type="match status" value="4"/>
</dbReference>
<evidence type="ECO:0000256" key="10">
    <source>
        <dbReference type="ARBA" id="ARBA00022827"/>
    </source>
</evidence>
<dbReference type="InterPro" id="IPR002888">
    <property type="entry name" value="2Fe-2S-bd"/>
</dbReference>
<dbReference type="Pfam" id="PF03450">
    <property type="entry name" value="CO_deh_flav_C"/>
    <property type="match status" value="1"/>
</dbReference>
<comment type="cofactor">
    <cofactor evidence="1">
        <name>Mo-molybdopterin</name>
        <dbReference type="ChEBI" id="CHEBI:71302"/>
    </cofactor>
</comment>
<dbReference type="InterPro" id="IPR005107">
    <property type="entry name" value="CO_DH_flav_C"/>
</dbReference>
<dbReference type="InterPro" id="IPR000674">
    <property type="entry name" value="Ald_Oxase/Xan_DH_a/b"/>
</dbReference>
<evidence type="ECO:0000259" key="15">
    <source>
        <dbReference type="PROSITE" id="PS51387"/>
    </source>
</evidence>
<dbReference type="InterPro" id="IPR016166">
    <property type="entry name" value="FAD-bd_PCMH"/>
</dbReference>
<comment type="cofactor">
    <cofactor evidence="2">
        <name>FAD</name>
        <dbReference type="ChEBI" id="CHEBI:57692"/>
    </cofactor>
</comment>
<dbReference type="InterPro" id="IPR006058">
    <property type="entry name" value="2Fe2S_fd_BS"/>
</dbReference>
<dbReference type="Pfam" id="PF00941">
    <property type="entry name" value="FAD_binding_5"/>
    <property type="match status" value="1"/>
</dbReference>
<proteinExistence type="inferred from homology"/>
<dbReference type="PANTHER" id="PTHR11908">
    <property type="entry name" value="XANTHINE DEHYDROGENASE"/>
    <property type="match status" value="1"/>
</dbReference>
<dbReference type="Proteomes" id="UP001652661">
    <property type="component" value="Chromosome 3R"/>
</dbReference>
<evidence type="ECO:0000256" key="5">
    <source>
        <dbReference type="ARBA" id="ARBA00011738"/>
    </source>
</evidence>
<dbReference type="InterPro" id="IPR008274">
    <property type="entry name" value="AldOxase/xan_DH_MoCoBD1"/>
</dbReference>
<dbReference type="InterPro" id="IPR002346">
    <property type="entry name" value="Mopterin_DH_FAD-bd"/>
</dbReference>
<protein>
    <recommendedName>
        <fullName evidence="15">FAD-binding PCMH-type domain-containing protein</fullName>
    </recommendedName>
</protein>
<evidence type="ECO:0000313" key="16">
    <source>
        <dbReference type="Proteomes" id="UP001652661"/>
    </source>
</evidence>
<dbReference type="InterPro" id="IPR046867">
    <property type="entry name" value="AldOxase/xan_DH_MoCoBD2"/>
</dbReference>
<dbReference type="InterPro" id="IPR016169">
    <property type="entry name" value="FAD-bd_PCMH_sub2"/>
</dbReference>
<dbReference type="Gene3D" id="3.30.390.50">
    <property type="entry name" value="CO dehydrogenase flavoprotein, C-terminal domain"/>
    <property type="match status" value="1"/>
</dbReference>
<dbReference type="GeneID" id="108081160"/>
<dbReference type="SUPFAM" id="SSF56176">
    <property type="entry name" value="FAD-binding/transporter-associated domain-like"/>
    <property type="match status" value="1"/>
</dbReference>
<dbReference type="PROSITE" id="PS51387">
    <property type="entry name" value="FAD_PCMH"/>
    <property type="match status" value="1"/>
</dbReference>
<evidence type="ECO:0000256" key="14">
    <source>
        <dbReference type="ARBA" id="ARBA00023140"/>
    </source>
</evidence>
<evidence type="ECO:0000256" key="13">
    <source>
        <dbReference type="ARBA" id="ARBA00023014"/>
    </source>
</evidence>
<dbReference type="InterPro" id="IPR037165">
    <property type="entry name" value="AldOxase/xan_DH_Mopterin-bd_sf"/>
</dbReference>
<keyword evidence="14" id="KW-0576">Peroxisome</keyword>
<dbReference type="Pfam" id="PF01799">
    <property type="entry name" value="Fer2_2"/>
    <property type="match status" value="1"/>
</dbReference>
<dbReference type="SUPFAM" id="SSF55447">
    <property type="entry name" value="CO dehydrogenase flavoprotein C-terminal domain-like"/>
    <property type="match status" value="1"/>
</dbReference>
<organism evidence="16 17">
    <name type="scientific">Drosophila kikkawai</name>
    <name type="common">Fruit fly</name>
    <dbReference type="NCBI Taxonomy" id="30033"/>
    <lineage>
        <taxon>Eukaryota</taxon>
        <taxon>Metazoa</taxon>
        <taxon>Ecdysozoa</taxon>
        <taxon>Arthropoda</taxon>
        <taxon>Hexapoda</taxon>
        <taxon>Insecta</taxon>
        <taxon>Pterygota</taxon>
        <taxon>Neoptera</taxon>
        <taxon>Endopterygota</taxon>
        <taxon>Diptera</taxon>
        <taxon>Brachycera</taxon>
        <taxon>Muscomorpha</taxon>
        <taxon>Ephydroidea</taxon>
        <taxon>Drosophilidae</taxon>
        <taxon>Drosophila</taxon>
        <taxon>Sophophora</taxon>
    </lineage>
</organism>
<keyword evidence="11" id="KW-0560">Oxidoreductase</keyword>
<evidence type="ECO:0000256" key="3">
    <source>
        <dbReference type="ARBA" id="ARBA00004275"/>
    </source>
</evidence>
<keyword evidence="6" id="KW-0500">Molybdenum</keyword>
<dbReference type="CDD" id="cd00207">
    <property type="entry name" value="fer2"/>
    <property type="match status" value="1"/>
</dbReference>
<evidence type="ECO:0000256" key="1">
    <source>
        <dbReference type="ARBA" id="ARBA00001924"/>
    </source>
</evidence>
<dbReference type="SMART" id="SM01008">
    <property type="entry name" value="Ald_Xan_dh_C"/>
    <property type="match status" value="1"/>
</dbReference>
<comment type="subcellular location">
    <subcellularLocation>
        <location evidence="3">Peroxisome</location>
    </subcellularLocation>
</comment>
<dbReference type="InterPro" id="IPR016208">
    <property type="entry name" value="Ald_Oxase/xanthine_DH-like"/>
</dbReference>
<keyword evidence="12" id="KW-0408">Iron</keyword>
<evidence type="ECO:0000256" key="11">
    <source>
        <dbReference type="ARBA" id="ARBA00023002"/>
    </source>
</evidence>
<gene>
    <name evidence="17" type="primary">LOC108081160</name>
</gene>
<dbReference type="Gene3D" id="3.90.1170.50">
    <property type="entry name" value="Aldehyde oxidase/xanthine dehydrogenase, a/b hammerhead"/>
    <property type="match status" value="1"/>
</dbReference>
<dbReference type="SMART" id="SM01092">
    <property type="entry name" value="CO_deh_flav_C"/>
    <property type="match status" value="1"/>
</dbReference>
<dbReference type="InterPro" id="IPR036318">
    <property type="entry name" value="FAD-bd_PCMH-like_sf"/>
</dbReference>
<dbReference type="Pfam" id="PF01315">
    <property type="entry name" value="Ald_Xan_dh_C"/>
    <property type="match status" value="1"/>
</dbReference>
<dbReference type="Pfam" id="PF00111">
    <property type="entry name" value="Fer2"/>
    <property type="match status" value="1"/>
</dbReference>
<evidence type="ECO:0000256" key="7">
    <source>
        <dbReference type="ARBA" id="ARBA00022630"/>
    </source>
</evidence>
<dbReference type="Pfam" id="PF20256">
    <property type="entry name" value="MoCoBD_2"/>
    <property type="match status" value="1"/>
</dbReference>
<evidence type="ECO:0000256" key="2">
    <source>
        <dbReference type="ARBA" id="ARBA00001974"/>
    </source>
</evidence>
<dbReference type="Pfam" id="PF02738">
    <property type="entry name" value="MoCoBD_1"/>
    <property type="match status" value="1"/>
</dbReference>
<dbReference type="SUPFAM" id="SSF54292">
    <property type="entry name" value="2Fe-2S ferredoxin-like"/>
    <property type="match status" value="1"/>
</dbReference>
<accession>A0ABM4GI42</accession>
<evidence type="ECO:0000256" key="8">
    <source>
        <dbReference type="ARBA" id="ARBA00022714"/>
    </source>
</evidence>
<evidence type="ECO:0000256" key="6">
    <source>
        <dbReference type="ARBA" id="ARBA00022505"/>
    </source>
</evidence>
<evidence type="ECO:0000256" key="9">
    <source>
        <dbReference type="ARBA" id="ARBA00022723"/>
    </source>
</evidence>
<keyword evidence="9" id="KW-0479">Metal-binding</keyword>
<dbReference type="Gene3D" id="1.10.150.120">
    <property type="entry name" value="[2Fe-2S]-binding domain"/>
    <property type="match status" value="1"/>
</dbReference>
<dbReference type="InterPro" id="IPR001041">
    <property type="entry name" value="2Fe-2S_ferredoxin-type"/>
</dbReference>
<dbReference type="PIRSF" id="PIRSF000127">
    <property type="entry name" value="Xanthine_DH"/>
    <property type="match status" value="1"/>
</dbReference>